<organism evidence="2">
    <name type="scientific">Chlorobium phaeobacteroides (strain BS1)</name>
    <dbReference type="NCBI Taxonomy" id="331678"/>
    <lineage>
        <taxon>Bacteria</taxon>
        <taxon>Pseudomonadati</taxon>
        <taxon>Chlorobiota</taxon>
        <taxon>Chlorobiia</taxon>
        <taxon>Chlorobiales</taxon>
        <taxon>Chlorobiaceae</taxon>
        <taxon>Chlorobium/Pelodictyon group</taxon>
        <taxon>Chlorobium</taxon>
    </lineage>
</organism>
<dbReference type="EMBL" id="CP001101">
    <property type="protein sequence ID" value="ACE05314.1"/>
    <property type="molecule type" value="Genomic_DNA"/>
</dbReference>
<protein>
    <submittedName>
        <fullName evidence="2">Plasmid maintenance system antidote protein, XRE family</fullName>
    </submittedName>
</protein>
<sequence length="157" mass="18078">MSMEMDRNDSVAQRVDAIATKDVSGWRKKAKWRKENRAWLKRSQAIALRVLRSLRSRKMSQKDLAEMMGVTPQHISKIVKGRENLTLETIAKLEAALGIALMDVPCYEERQRVCVSDESIFPHVQTAPQRTFEKRYSYSDSQEMTERVVCEQTNTAA</sequence>
<dbReference type="InterPro" id="IPR010982">
    <property type="entry name" value="Lambda_DNA-bd_dom_sf"/>
</dbReference>
<dbReference type="AlphaFoldDB" id="B3EPS4"/>
<dbReference type="PROSITE" id="PS50943">
    <property type="entry name" value="HTH_CROC1"/>
    <property type="match status" value="1"/>
</dbReference>
<dbReference type="KEGG" id="cpb:Cphamn1_2419"/>
<dbReference type="SMART" id="SM00530">
    <property type="entry name" value="HTH_XRE"/>
    <property type="match status" value="1"/>
</dbReference>
<dbReference type="CDD" id="cd00093">
    <property type="entry name" value="HTH_XRE"/>
    <property type="match status" value="1"/>
</dbReference>
<dbReference type="STRING" id="331678.Cphamn1_2419"/>
<proteinExistence type="predicted"/>
<evidence type="ECO:0000259" key="1">
    <source>
        <dbReference type="PROSITE" id="PS50943"/>
    </source>
</evidence>
<dbReference type="InterPro" id="IPR001387">
    <property type="entry name" value="Cro/C1-type_HTH"/>
</dbReference>
<accession>B3EPS4</accession>
<dbReference type="SUPFAM" id="SSF47413">
    <property type="entry name" value="lambda repressor-like DNA-binding domains"/>
    <property type="match status" value="1"/>
</dbReference>
<dbReference type="HOGENOM" id="CLU_1674785_0_0_10"/>
<feature type="domain" description="HTH cro/C1-type" evidence="1">
    <location>
        <begin position="48"/>
        <end position="104"/>
    </location>
</feature>
<gene>
    <name evidence="2" type="ordered locus">Cphamn1_2419</name>
</gene>
<evidence type="ECO:0000313" key="2">
    <source>
        <dbReference type="EMBL" id="ACE05314.1"/>
    </source>
</evidence>
<dbReference type="eggNOG" id="COG1609">
    <property type="taxonomic scope" value="Bacteria"/>
</dbReference>
<dbReference type="Gene3D" id="1.10.260.40">
    <property type="entry name" value="lambda repressor-like DNA-binding domains"/>
    <property type="match status" value="1"/>
</dbReference>
<reference evidence="2" key="1">
    <citation type="submission" date="2008-06" db="EMBL/GenBank/DDBJ databases">
        <title>Complete sequence of Chlorobium phaeobacteroides BS1.</title>
        <authorList>
            <consortium name="US DOE Joint Genome Institute"/>
            <person name="Lucas S."/>
            <person name="Copeland A."/>
            <person name="Lapidus A."/>
            <person name="Glavina del Rio T."/>
            <person name="Dalin E."/>
            <person name="Tice H."/>
            <person name="Bruce D."/>
            <person name="Goodwin L."/>
            <person name="Pitluck S."/>
            <person name="Schmutz J."/>
            <person name="Larimer F."/>
            <person name="Land M."/>
            <person name="Hauser L."/>
            <person name="Kyrpides N."/>
            <person name="Ovchinnikova G."/>
            <person name="Li T."/>
            <person name="Liu Z."/>
            <person name="Zhao F."/>
            <person name="Overmann J."/>
            <person name="Bryant D.A."/>
            <person name="Richardson P."/>
        </authorList>
    </citation>
    <scope>NUCLEOTIDE SEQUENCE [LARGE SCALE GENOMIC DNA]</scope>
    <source>
        <strain evidence="2">BS1</strain>
    </source>
</reference>
<name>B3EPS4_CHLPB</name>
<dbReference type="Pfam" id="PF01381">
    <property type="entry name" value="HTH_3"/>
    <property type="match status" value="1"/>
</dbReference>
<dbReference type="GO" id="GO:0003677">
    <property type="term" value="F:DNA binding"/>
    <property type="evidence" value="ECO:0007669"/>
    <property type="project" value="InterPro"/>
</dbReference>